<dbReference type="EMBL" id="GG662216">
    <property type="protein sequence ID" value="EAS07538.2"/>
    <property type="molecule type" value="Genomic_DNA"/>
</dbReference>
<dbReference type="RefSeq" id="XP_001027780.2">
    <property type="nucleotide sequence ID" value="XM_001027780.3"/>
</dbReference>
<dbReference type="GeneID" id="7834424"/>
<dbReference type="KEGG" id="tet:TTHERM_00678040"/>
<organism evidence="2 3">
    <name type="scientific">Tetrahymena thermophila (strain SB210)</name>
    <dbReference type="NCBI Taxonomy" id="312017"/>
    <lineage>
        <taxon>Eukaryota</taxon>
        <taxon>Sar</taxon>
        <taxon>Alveolata</taxon>
        <taxon>Ciliophora</taxon>
        <taxon>Intramacronucleata</taxon>
        <taxon>Oligohymenophorea</taxon>
        <taxon>Hymenostomatida</taxon>
        <taxon>Tetrahymenina</taxon>
        <taxon>Tetrahymenidae</taxon>
        <taxon>Tetrahymena</taxon>
    </lineage>
</organism>
<feature type="compositionally biased region" description="Polar residues" evidence="1">
    <location>
        <begin position="772"/>
        <end position="782"/>
    </location>
</feature>
<feature type="region of interest" description="Disordered" evidence="1">
    <location>
        <begin position="214"/>
        <end position="235"/>
    </location>
</feature>
<gene>
    <name evidence="2" type="ORF">TTHERM_00678040</name>
</gene>
<feature type="compositionally biased region" description="Low complexity" evidence="1">
    <location>
        <begin position="223"/>
        <end position="235"/>
    </location>
</feature>
<accession>I7LY26</accession>
<keyword evidence="3" id="KW-1185">Reference proteome</keyword>
<feature type="region of interest" description="Disordered" evidence="1">
    <location>
        <begin position="746"/>
        <end position="782"/>
    </location>
</feature>
<feature type="region of interest" description="Disordered" evidence="1">
    <location>
        <begin position="270"/>
        <end position="295"/>
    </location>
</feature>
<protein>
    <submittedName>
        <fullName evidence="2">Uncharacterized protein</fullName>
    </submittedName>
</protein>
<dbReference type="AlphaFoldDB" id="I7LY26"/>
<dbReference type="Proteomes" id="UP000009168">
    <property type="component" value="Unassembled WGS sequence"/>
</dbReference>
<sequence length="908" mass="107670">MEEQNHLGSDGSIFKDDNLDNIFSQNKQSVNEEIMCKQHKSKVEFVCLSCFCSENKYLCPKCYRYHQNHSEYVQSLDSYQQTILEREYELFNQRKQTFTERIQQMKRVIYKIQKSIDKYEENEMKDIQAHFEEVNLRCKEDKHKFLKDFCDPHYDTNKLFTTPLFSKEINYQKIQDTAQNLLNQIERKEYNIQNLIGYLIRQDNFFDIVQKHENQSHQNAHMGDNQQQGDQQNQNQSNNVLSQNELPQVDANILNQQNNQNFNGIIQQAQDEEPEGNQENNEEDDDDQYEDDDEDDDYLELWLSDSDISSEMQNERKITSISKYNSNILVFCNTNSVYYYDFVNRKILYHTKFTGNVQIIKIIKLSQEKMAILVSREFLDTQLLPGVITFEVFYEVLTLKIQNRKIQKRRIYAEKRGYEIRDIFEVKNSQLIAIVQEEQGILILNSLTGKVISKYKSDIEFDVPFEGIYSCTMLYNVKYDGVFYKYLIALNLIDGSYGLWDFIGNKYIKRKNFVHNIGLNYKFSTSVRIKDAFNVNSKKLNNKYQIDDSDEENIIDDQQLTLIVIQGDRNETYLQRDYDGQLEVKMHHRLIDFFDLFYNQSAIPFYHNNSIFFYDFIQKKRIKTISLHTKFSISAYLQQNQLSLQQNQLNHSNNQTNTSGSYQAQELLQNYNRGLNIENSNQNMQTSANQNNINNNQIYSNSLIESQINQSEEDRKCMRSQNLSLNQNNQDIQNDDLLSQSQLSIASKQKERNSQIPSQRSSKQKKEIKQVYPQNNNPKQNIPTFSQIWEESLLQFQQNQTNNNQSTPFEYFQQNQQQSSLNENQFNNQLFNSIGIQQRREVDTLNYLNFGNQQARRNFQNQILNPQQQNDLLQHNNYKLFDICPIAIINHFEFILVIFPNGVIQYIK</sequence>
<reference evidence="3" key="1">
    <citation type="journal article" date="2006" name="PLoS Biol.">
        <title>Macronuclear genome sequence of the ciliate Tetrahymena thermophila, a model eukaryote.</title>
        <authorList>
            <person name="Eisen J.A."/>
            <person name="Coyne R.S."/>
            <person name="Wu M."/>
            <person name="Wu D."/>
            <person name="Thiagarajan M."/>
            <person name="Wortman J.R."/>
            <person name="Badger J.H."/>
            <person name="Ren Q."/>
            <person name="Amedeo P."/>
            <person name="Jones K.M."/>
            <person name="Tallon L.J."/>
            <person name="Delcher A.L."/>
            <person name="Salzberg S.L."/>
            <person name="Silva J.C."/>
            <person name="Haas B.J."/>
            <person name="Majoros W.H."/>
            <person name="Farzad M."/>
            <person name="Carlton J.M."/>
            <person name="Smith R.K. Jr."/>
            <person name="Garg J."/>
            <person name="Pearlman R.E."/>
            <person name="Karrer K.M."/>
            <person name="Sun L."/>
            <person name="Manning G."/>
            <person name="Elde N.C."/>
            <person name="Turkewitz A.P."/>
            <person name="Asai D.J."/>
            <person name="Wilkes D.E."/>
            <person name="Wang Y."/>
            <person name="Cai H."/>
            <person name="Collins K."/>
            <person name="Stewart B.A."/>
            <person name="Lee S.R."/>
            <person name="Wilamowska K."/>
            <person name="Weinberg Z."/>
            <person name="Ruzzo W.L."/>
            <person name="Wloga D."/>
            <person name="Gaertig J."/>
            <person name="Frankel J."/>
            <person name="Tsao C.-C."/>
            <person name="Gorovsky M.A."/>
            <person name="Keeling P.J."/>
            <person name="Waller R.F."/>
            <person name="Patron N.J."/>
            <person name="Cherry J.M."/>
            <person name="Stover N.A."/>
            <person name="Krieger C.J."/>
            <person name="del Toro C."/>
            <person name="Ryder H.F."/>
            <person name="Williamson S.C."/>
            <person name="Barbeau R.A."/>
            <person name="Hamilton E.P."/>
            <person name="Orias E."/>
        </authorList>
    </citation>
    <scope>NUCLEOTIDE SEQUENCE [LARGE SCALE GENOMIC DNA]</scope>
    <source>
        <strain evidence="3">SB210</strain>
    </source>
</reference>
<dbReference type="InParanoid" id="I7LY26"/>
<evidence type="ECO:0000313" key="3">
    <source>
        <dbReference type="Proteomes" id="UP000009168"/>
    </source>
</evidence>
<proteinExistence type="predicted"/>
<name>I7LY26_TETTS</name>
<evidence type="ECO:0000256" key="1">
    <source>
        <dbReference type="SAM" id="MobiDB-lite"/>
    </source>
</evidence>
<evidence type="ECO:0000313" key="2">
    <source>
        <dbReference type="EMBL" id="EAS07538.2"/>
    </source>
</evidence>